<dbReference type="Gene3D" id="2.115.10.20">
    <property type="entry name" value="Glycosyl hydrolase domain, family 43"/>
    <property type="match status" value="1"/>
</dbReference>
<dbReference type="Gene3D" id="3.10.20.320">
    <property type="entry name" value="Putative peptidoglycan bound protein (lpxtg motif)"/>
    <property type="match status" value="1"/>
</dbReference>
<dbReference type="Pfam" id="PF06458">
    <property type="entry name" value="MucBP"/>
    <property type="match status" value="1"/>
</dbReference>
<evidence type="ECO:0000313" key="3">
    <source>
        <dbReference type="EMBL" id="MFC6260624.1"/>
    </source>
</evidence>
<comment type="caution">
    <text evidence="3">The sequence shown here is derived from an EMBL/GenBank/DDBJ whole genome shotgun (WGS) entry which is preliminary data.</text>
</comment>
<dbReference type="SUPFAM" id="SSF75005">
    <property type="entry name" value="Arabinanase/levansucrase/invertase"/>
    <property type="match status" value="1"/>
</dbReference>
<proteinExistence type="predicted"/>
<dbReference type="Proteomes" id="UP001596283">
    <property type="component" value="Unassembled WGS sequence"/>
</dbReference>
<dbReference type="InterPro" id="IPR023296">
    <property type="entry name" value="Glyco_hydro_beta-prop_sf"/>
</dbReference>
<keyword evidence="4" id="KW-1185">Reference proteome</keyword>
<evidence type="ECO:0000313" key="4">
    <source>
        <dbReference type="Proteomes" id="UP001596283"/>
    </source>
</evidence>
<sequence length="373" mass="41616">MNPKQRSVMWNSLIVTALLLVIGLVSYFNSSSTIIVNFVDENGTPMTAPLKTVGRTNSIYKLTASRIPGYTLKRDHYKFRYAYGTTQRQVVYHPKTVASLDNLLKAKYIGVSAQDVTTKTFNGVQSVPYDQSDNRLRILYADKLSDWHTFSINYPNVDIQDPTLFKLGEFWFIAYTGGVLRSTDLSNWEVIKTNPSKKYQEIIAPALVHVDTKTSMVFMAPAPKGHTLESFVAPFNDSTGQPKLTKAKRIRGVDGASMSASLYKGRDAYYLTYSAQDSGIIYIKKSKTLTGKYQLVRKIVPAKGSCYYAPSFALNEAGKVRGIVYSSYYYDESSDLAYNGAFMQSKILTKTTPITLGGQFAFQKFGVIKLGAD</sequence>
<dbReference type="EMBL" id="JBHSSI010000035">
    <property type="protein sequence ID" value="MFC6260624.1"/>
    <property type="molecule type" value="Genomic_DNA"/>
</dbReference>
<dbReference type="RefSeq" id="WP_125687735.1">
    <property type="nucleotide sequence ID" value="NZ_JBHSSI010000035.1"/>
</dbReference>
<reference evidence="4" key="1">
    <citation type="journal article" date="2019" name="Int. J. Syst. Evol. Microbiol.">
        <title>The Global Catalogue of Microorganisms (GCM) 10K type strain sequencing project: providing services to taxonomists for standard genome sequencing and annotation.</title>
        <authorList>
            <consortium name="The Broad Institute Genomics Platform"/>
            <consortium name="The Broad Institute Genome Sequencing Center for Infectious Disease"/>
            <person name="Wu L."/>
            <person name="Ma J."/>
        </authorList>
    </citation>
    <scope>NUCLEOTIDE SEQUENCE [LARGE SCALE GENOMIC DNA]</scope>
    <source>
        <strain evidence="4">CCM 8908</strain>
    </source>
</reference>
<evidence type="ECO:0000256" key="1">
    <source>
        <dbReference type="ARBA" id="ARBA00022737"/>
    </source>
</evidence>
<name>A0ABW1TG65_9LACO</name>
<gene>
    <name evidence="3" type="ORF">ACFP1C_06630</name>
</gene>
<organism evidence="3 4">
    <name type="scientific">Levilactobacillus fujinensis</name>
    <dbReference type="NCBI Taxonomy" id="2486024"/>
    <lineage>
        <taxon>Bacteria</taxon>
        <taxon>Bacillati</taxon>
        <taxon>Bacillota</taxon>
        <taxon>Bacilli</taxon>
        <taxon>Lactobacillales</taxon>
        <taxon>Lactobacillaceae</taxon>
        <taxon>Levilactobacillus</taxon>
    </lineage>
</organism>
<evidence type="ECO:0000259" key="2">
    <source>
        <dbReference type="Pfam" id="PF06458"/>
    </source>
</evidence>
<dbReference type="InterPro" id="IPR009459">
    <property type="entry name" value="MucBP_dom"/>
</dbReference>
<protein>
    <submittedName>
        <fullName evidence="3">MucBP domain-containing protein</fullName>
    </submittedName>
</protein>
<keyword evidence="1" id="KW-0677">Repeat</keyword>
<feature type="domain" description="MucBP" evidence="2">
    <location>
        <begin position="33"/>
        <end position="92"/>
    </location>
</feature>
<accession>A0ABW1TG65</accession>